<evidence type="ECO:0000313" key="2">
    <source>
        <dbReference type="Proteomes" id="UP001157502"/>
    </source>
</evidence>
<accession>A0ACC2GH59</accession>
<evidence type="ECO:0000313" key="1">
    <source>
        <dbReference type="EMBL" id="KAJ8002877.1"/>
    </source>
</evidence>
<dbReference type="Proteomes" id="UP001157502">
    <property type="component" value="Chromosome 13"/>
</dbReference>
<dbReference type="EMBL" id="CM055740">
    <property type="protein sequence ID" value="KAJ8002877.1"/>
    <property type="molecule type" value="Genomic_DNA"/>
</dbReference>
<organism evidence="1 2">
    <name type="scientific">Dallia pectoralis</name>
    <name type="common">Alaska blackfish</name>
    <dbReference type="NCBI Taxonomy" id="75939"/>
    <lineage>
        <taxon>Eukaryota</taxon>
        <taxon>Metazoa</taxon>
        <taxon>Chordata</taxon>
        <taxon>Craniata</taxon>
        <taxon>Vertebrata</taxon>
        <taxon>Euteleostomi</taxon>
        <taxon>Actinopterygii</taxon>
        <taxon>Neopterygii</taxon>
        <taxon>Teleostei</taxon>
        <taxon>Protacanthopterygii</taxon>
        <taxon>Esociformes</taxon>
        <taxon>Umbridae</taxon>
        <taxon>Dallia</taxon>
    </lineage>
</organism>
<sequence>MVISAVKWVSWSVFVSRLHSVPTHCIRHKIIEHKHRLGSVVPSGIKRKCAQGGMMIGNCKKLSDVIIVEARVTGLHNPKKQLVCNIGLYGAIHLPGQVCLVYMRC</sequence>
<comment type="caution">
    <text evidence="1">The sequence shown here is derived from an EMBL/GenBank/DDBJ whole genome shotgun (WGS) entry which is preliminary data.</text>
</comment>
<reference evidence="1" key="1">
    <citation type="submission" date="2021-05" db="EMBL/GenBank/DDBJ databases">
        <authorList>
            <person name="Pan Q."/>
            <person name="Jouanno E."/>
            <person name="Zahm M."/>
            <person name="Klopp C."/>
            <person name="Cabau C."/>
            <person name="Louis A."/>
            <person name="Berthelot C."/>
            <person name="Parey E."/>
            <person name="Roest Crollius H."/>
            <person name="Montfort J."/>
            <person name="Robinson-Rechavi M."/>
            <person name="Bouchez O."/>
            <person name="Lampietro C."/>
            <person name="Lopez Roques C."/>
            <person name="Donnadieu C."/>
            <person name="Postlethwait J."/>
            <person name="Bobe J."/>
            <person name="Dillon D."/>
            <person name="Chandos A."/>
            <person name="von Hippel F."/>
            <person name="Guiguen Y."/>
        </authorList>
    </citation>
    <scope>NUCLEOTIDE SEQUENCE</scope>
    <source>
        <strain evidence="1">YG-Jan2019</strain>
    </source>
</reference>
<protein>
    <submittedName>
        <fullName evidence="1">Uncharacterized protein</fullName>
    </submittedName>
</protein>
<name>A0ACC2GH59_DALPE</name>
<proteinExistence type="predicted"/>
<keyword evidence="2" id="KW-1185">Reference proteome</keyword>
<gene>
    <name evidence="1" type="ORF">DPEC_G00163520</name>
</gene>